<name>A0A6S6TBT2_9BACT</name>
<evidence type="ECO:0000256" key="1">
    <source>
        <dbReference type="SAM" id="Phobius"/>
    </source>
</evidence>
<dbReference type="Pfam" id="PF24604">
    <property type="entry name" value="B-barrel_PelB_C"/>
    <property type="match status" value="1"/>
</dbReference>
<evidence type="ECO:0000259" key="2">
    <source>
        <dbReference type="Pfam" id="PF24604"/>
    </source>
</evidence>
<evidence type="ECO:0000313" key="3">
    <source>
        <dbReference type="EMBL" id="CAA6820751.1"/>
    </source>
</evidence>
<dbReference type="Pfam" id="PF13429">
    <property type="entry name" value="TPR_15"/>
    <property type="match status" value="1"/>
</dbReference>
<gene>
    <name evidence="3" type="ORF">HELGO_WM1527</name>
</gene>
<accession>A0A6S6TBT2</accession>
<keyword evidence="1" id="KW-0812">Transmembrane</keyword>
<sequence length="1039" mass="121386">MYSSVNDYEKHKSILSLKEVLGIVIVFSFMLYLLFPKGSIQNFLGGEGEHSNLSIHYLESLVLYQPDNVDLKMILIEKYTQTGKEHKALALNHKLIEGTQEKKLLTQLYKIEYLLEKTLYFQNSNTQKLEKLKNKLLAYYNYTEGERDHLFFFAESSSIDYSYLMYDSLLHFMEEKPELVDYELEKMAFDLANKLGYKEEAHVYLQKLIKYPELDDELSEYLVYSLFERGEFSKARKITTELFLRSETEDELTQYFHLALYTLVQDKTKTSTDVSQLIQDYANLKDLLSPDVIIILSTLLELGDSKEAANFAVNMFYTNPDSFDETGMDMALKSLLYNSELEHAQALSFFAEAKFKKEKYLDQTIQLSLWLGDNEAVGALNNQGYYEYNPKKYEQYFLKSENFDFDYEILGYIFKKKVAEKNYKFIDKMANYYEYTGEIDEAEAYFTELHHKTKQQKATYYAIEFSHKNSHFEKGLALYKQYKSKYGIDSKLHELSIKRLLALKRFSEAYAMTKTVEEKNFLKKKQRFTDLAWFEKDYAYLHQKLWDFEAKNVLAATDYEHFLLLEKGLTQGTKLNYLYKQAWKETHNAYYLTAVMYKLLQEKKFKEFKQTLNALNKKEKSIVNNNINLQVLLAEYHVQNANIPLALKSYKKIFKLAPNKISSHESYLWFLLDNQENHPKLKTKIAIHLKYLEEHPILREQIGLASVVAAMSNRQHKLAHKWVKKLLQKNPRNKEYLSIAKDIKTLEQEILYARYDKTLNPEYLNAQVNFKTKHLGSALTVNEADFSYQWKLYQNIKSKIMLKHYEYKNAKGRTNRQTAFEVNLKNSDKKFLWDFSLAQTTARKDFTSASLNLGYSTHNFNVNLNSKYKSKTRLTPQLEQNALEDSLALNLQTYINKRTSFSFLAQQSEFETLDGFNAGEAKKIQLNANYILRSGYPDISFNTYVSHNQFSKNISQDFSEFGIASSIGTARQHTLNSSWKPFGTVALAINDEQNLGGSLTFGVSKMLTGDDSIDVLFDYYNGIGVISEPIYGVNVKYRF</sequence>
<dbReference type="EMBL" id="CACVAP010000093">
    <property type="protein sequence ID" value="CAA6820751.1"/>
    <property type="molecule type" value="Genomic_DNA"/>
</dbReference>
<feature type="transmembrane region" description="Helical" evidence="1">
    <location>
        <begin position="20"/>
        <end position="35"/>
    </location>
</feature>
<protein>
    <submittedName>
        <fullName evidence="3">Extracellular Matrix protein PelB</fullName>
    </submittedName>
</protein>
<dbReference type="AlphaFoldDB" id="A0A6S6TBT2"/>
<feature type="domain" description="PelB C-terminal" evidence="2">
    <location>
        <begin position="766"/>
        <end position="1038"/>
    </location>
</feature>
<reference evidence="3" key="1">
    <citation type="submission" date="2020-01" db="EMBL/GenBank/DDBJ databases">
        <authorList>
            <person name="Meier V. D."/>
            <person name="Meier V D."/>
        </authorList>
    </citation>
    <scope>NUCLEOTIDE SEQUENCE</scope>
    <source>
        <strain evidence="3">HLG_WM_MAG_06</strain>
    </source>
</reference>
<keyword evidence="1" id="KW-0472">Membrane</keyword>
<dbReference type="InterPro" id="IPR057306">
    <property type="entry name" value="B-barrel_PelB_C"/>
</dbReference>
<organism evidence="3">
    <name type="scientific">uncultured Sulfurovum sp</name>
    <dbReference type="NCBI Taxonomy" id="269237"/>
    <lineage>
        <taxon>Bacteria</taxon>
        <taxon>Pseudomonadati</taxon>
        <taxon>Campylobacterota</taxon>
        <taxon>Epsilonproteobacteria</taxon>
        <taxon>Campylobacterales</taxon>
        <taxon>Sulfurovaceae</taxon>
        <taxon>Sulfurovum</taxon>
        <taxon>environmental samples</taxon>
    </lineage>
</organism>
<keyword evidence="1" id="KW-1133">Transmembrane helix</keyword>
<proteinExistence type="predicted"/>